<keyword evidence="4" id="KW-1185">Reference proteome</keyword>
<dbReference type="Proteomes" id="UP000319941">
    <property type="component" value="Unassembled WGS sequence"/>
</dbReference>
<dbReference type="NCBIfam" id="TIGR02993">
    <property type="entry name" value="ectoine_eutD"/>
    <property type="match status" value="1"/>
</dbReference>
<dbReference type="InterPro" id="IPR000994">
    <property type="entry name" value="Pept_M24"/>
</dbReference>
<protein>
    <submittedName>
        <fullName evidence="3">Ectoine hydrolase DoeA</fullName>
        <ecNumber evidence="3">3.5.4.44</ecNumber>
    </submittedName>
</protein>
<dbReference type="EC" id="3.5.4.44" evidence="3"/>
<dbReference type="InterPro" id="IPR050659">
    <property type="entry name" value="Peptidase_M24B"/>
</dbReference>
<evidence type="ECO:0000259" key="2">
    <source>
        <dbReference type="Pfam" id="PF01321"/>
    </source>
</evidence>
<dbReference type="Gene3D" id="3.90.230.10">
    <property type="entry name" value="Creatinase/methionine aminopeptidase superfamily"/>
    <property type="match status" value="1"/>
</dbReference>
<dbReference type="InterPro" id="IPR014335">
    <property type="entry name" value="Ectoine_EutD"/>
</dbReference>
<sequence length="436" mass="48504">MSQFPSHSHVIQPPFAGLNTLPANEAQGDPDGWTPRALSAGRQAFTIGEYRSRIQRVREAMARAGLDVMVISDPSNMAWLTGYDGWSFYVHQCVLLGLSGEPVWYGRRQDGNGALRTCWMAEDNIQWYPDYYVQNPDMHPMEFLAQSILPQRGWHDGVIGVELDNYYYSARAHLALVKELPHARLVDANSLVNWCRAIKSEQEIAYMRVAGRIVERMHSRILELIEPGLPKSALVAEIYRVGVEGVIGPQGEILGGDYPAIVPLLPTGSDAAAPHLTWDDTPFREGEGTFFEIAGCYKRYHAPLSRTVFLGRPPRDFVRGESALLEGIESGLAIAKPGNRCCDIALALGAAMDKYGFDRGGARCGYPIGLSYPPDWGERTMSLRPSDETVLEPGMTFHFMPGMWMDDWGLEITESILITENGAEPLCDVPRQLFVK</sequence>
<dbReference type="InterPro" id="IPR036005">
    <property type="entry name" value="Creatinase/aminopeptidase-like"/>
</dbReference>
<evidence type="ECO:0000313" key="3">
    <source>
        <dbReference type="EMBL" id="TVU67836.1"/>
    </source>
</evidence>
<dbReference type="Pfam" id="PF00557">
    <property type="entry name" value="Peptidase_M24"/>
    <property type="match status" value="1"/>
</dbReference>
<evidence type="ECO:0000259" key="1">
    <source>
        <dbReference type="Pfam" id="PF00557"/>
    </source>
</evidence>
<dbReference type="OrthoDB" id="9761809at2"/>
<feature type="domain" description="Creatinase N-terminal" evidence="2">
    <location>
        <begin position="53"/>
        <end position="198"/>
    </location>
</feature>
<dbReference type="PANTHER" id="PTHR46112:SF3">
    <property type="entry name" value="AMINOPEPTIDASE YPDF"/>
    <property type="match status" value="1"/>
</dbReference>
<dbReference type="AlphaFoldDB" id="A0A558HFB8"/>
<organism evidence="3 4">
    <name type="scientific">Cobetia crustatorum</name>
    <dbReference type="NCBI Taxonomy" id="553385"/>
    <lineage>
        <taxon>Bacteria</taxon>
        <taxon>Pseudomonadati</taxon>
        <taxon>Pseudomonadota</taxon>
        <taxon>Gammaproteobacteria</taxon>
        <taxon>Oceanospirillales</taxon>
        <taxon>Halomonadaceae</taxon>
        <taxon>Cobetia</taxon>
    </lineage>
</organism>
<dbReference type="FunFam" id="3.90.230.10:FF:000017">
    <property type="entry name" value="Ectoine hydrolase"/>
    <property type="match status" value="1"/>
</dbReference>
<dbReference type="SUPFAM" id="SSF55920">
    <property type="entry name" value="Creatinase/aminopeptidase"/>
    <property type="match status" value="1"/>
</dbReference>
<comment type="caution">
    <text evidence="3">The sequence shown here is derived from an EMBL/GenBank/DDBJ whole genome shotgun (WGS) entry which is preliminary data.</text>
</comment>
<dbReference type="EMBL" id="VNFH01000012">
    <property type="protein sequence ID" value="TVU67836.1"/>
    <property type="molecule type" value="Genomic_DNA"/>
</dbReference>
<name>A0A558HFB8_9GAMM</name>
<gene>
    <name evidence="3" type="primary">doeA</name>
    <name evidence="3" type="ORF">FQP86_15830</name>
</gene>
<dbReference type="InterPro" id="IPR000587">
    <property type="entry name" value="Creatinase_N"/>
</dbReference>
<dbReference type="STRING" id="553385.GCA_000591415_03364"/>
<evidence type="ECO:0000313" key="4">
    <source>
        <dbReference type="Proteomes" id="UP000319941"/>
    </source>
</evidence>
<dbReference type="GO" id="GO:0016787">
    <property type="term" value="F:hydrolase activity"/>
    <property type="evidence" value="ECO:0007669"/>
    <property type="project" value="UniProtKB-KW"/>
</dbReference>
<reference evidence="3 4" key="1">
    <citation type="submission" date="2019-07" db="EMBL/GenBank/DDBJ databases">
        <title>Diversity of Bacteria from Kongsfjorden, Arctic.</title>
        <authorList>
            <person name="Yu Y."/>
        </authorList>
    </citation>
    <scope>NUCLEOTIDE SEQUENCE [LARGE SCALE GENOMIC DNA]</scope>
    <source>
        <strain evidence="3 4">SM1923</strain>
    </source>
</reference>
<dbReference type="Gene3D" id="3.40.350.10">
    <property type="entry name" value="Creatinase/prolidase N-terminal domain"/>
    <property type="match status" value="1"/>
</dbReference>
<dbReference type="Pfam" id="PF01321">
    <property type="entry name" value="Creatinase_N"/>
    <property type="match status" value="1"/>
</dbReference>
<dbReference type="PANTHER" id="PTHR46112">
    <property type="entry name" value="AMINOPEPTIDASE"/>
    <property type="match status" value="1"/>
</dbReference>
<dbReference type="CDD" id="cd01066">
    <property type="entry name" value="APP_MetAP"/>
    <property type="match status" value="1"/>
</dbReference>
<dbReference type="InterPro" id="IPR029149">
    <property type="entry name" value="Creatin/AminoP/Spt16_N"/>
</dbReference>
<dbReference type="SUPFAM" id="SSF53092">
    <property type="entry name" value="Creatinase/prolidase N-terminal domain"/>
    <property type="match status" value="1"/>
</dbReference>
<dbReference type="RefSeq" id="WP_024953129.1">
    <property type="nucleotide sequence ID" value="NZ_CAWOWR010000024.1"/>
</dbReference>
<accession>A0A558HFB8</accession>
<feature type="domain" description="Peptidase M24" evidence="1">
    <location>
        <begin position="206"/>
        <end position="420"/>
    </location>
</feature>
<keyword evidence="3" id="KW-0378">Hydrolase</keyword>
<proteinExistence type="predicted"/>